<reference evidence="2 3" key="1">
    <citation type="submission" date="2013-03" db="EMBL/GenBank/DDBJ databases">
        <title>The Genome Sequence of Exophiala aquamarina CBS 119918.</title>
        <authorList>
            <consortium name="The Broad Institute Genomics Platform"/>
            <person name="Cuomo C."/>
            <person name="de Hoog S."/>
            <person name="Gorbushina A."/>
            <person name="Walker B."/>
            <person name="Young S.K."/>
            <person name="Zeng Q."/>
            <person name="Gargeya S."/>
            <person name="Fitzgerald M."/>
            <person name="Haas B."/>
            <person name="Abouelleil A."/>
            <person name="Allen A.W."/>
            <person name="Alvarado L."/>
            <person name="Arachchi H.M."/>
            <person name="Berlin A.M."/>
            <person name="Chapman S.B."/>
            <person name="Gainer-Dewar J."/>
            <person name="Goldberg J."/>
            <person name="Griggs A."/>
            <person name="Gujja S."/>
            <person name="Hansen M."/>
            <person name="Howarth C."/>
            <person name="Imamovic A."/>
            <person name="Ireland A."/>
            <person name="Larimer J."/>
            <person name="McCowan C."/>
            <person name="Murphy C."/>
            <person name="Pearson M."/>
            <person name="Poon T.W."/>
            <person name="Priest M."/>
            <person name="Roberts A."/>
            <person name="Saif S."/>
            <person name="Shea T."/>
            <person name="Sisk P."/>
            <person name="Sykes S."/>
            <person name="Wortman J."/>
            <person name="Nusbaum C."/>
            <person name="Birren B."/>
        </authorList>
    </citation>
    <scope>NUCLEOTIDE SEQUENCE [LARGE SCALE GENOMIC DNA]</scope>
    <source>
        <strain evidence="2 3">CBS 119918</strain>
    </source>
</reference>
<evidence type="ECO:0000256" key="1">
    <source>
        <dbReference type="SAM" id="MobiDB-lite"/>
    </source>
</evidence>
<accession>A0A072PDN0</accession>
<feature type="compositionally biased region" description="Gly residues" evidence="1">
    <location>
        <begin position="1"/>
        <end position="10"/>
    </location>
</feature>
<evidence type="ECO:0000313" key="3">
    <source>
        <dbReference type="Proteomes" id="UP000027920"/>
    </source>
</evidence>
<comment type="caution">
    <text evidence="2">The sequence shown here is derived from an EMBL/GenBank/DDBJ whole genome shotgun (WGS) entry which is preliminary data.</text>
</comment>
<dbReference type="AlphaFoldDB" id="A0A072PDN0"/>
<evidence type="ECO:0000313" key="2">
    <source>
        <dbReference type="EMBL" id="KEF57971.1"/>
    </source>
</evidence>
<protein>
    <submittedName>
        <fullName evidence="2">Uncharacterized protein</fullName>
    </submittedName>
</protein>
<organism evidence="2 3">
    <name type="scientific">Exophiala aquamarina CBS 119918</name>
    <dbReference type="NCBI Taxonomy" id="1182545"/>
    <lineage>
        <taxon>Eukaryota</taxon>
        <taxon>Fungi</taxon>
        <taxon>Dikarya</taxon>
        <taxon>Ascomycota</taxon>
        <taxon>Pezizomycotina</taxon>
        <taxon>Eurotiomycetes</taxon>
        <taxon>Chaetothyriomycetidae</taxon>
        <taxon>Chaetothyriales</taxon>
        <taxon>Herpotrichiellaceae</taxon>
        <taxon>Exophiala</taxon>
    </lineage>
</organism>
<dbReference type="Proteomes" id="UP000027920">
    <property type="component" value="Unassembled WGS sequence"/>
</dbReference>
<dbReference type="RefSeq" id="XP_013260561.1">
    <property type="nucleotide sequence ID" value="XM_013405107.1"/>
</dbReference>
<name>A0A072PDN0_9EURO</name>
<dbReference type="HOGENOM" id="CLU_1390236_0_0_1"/>
<keyword evidence="3" id="KW-1185">Reference proteome</keyword>
<dbReference type="VEuPathDB" id="FungiDB:A1O9_05894"/>
<gene>
    <name evidence="2" type="ORF">A1O9_05894</name>
</gene>
<sequence length="196" mass="20263">MVPASGGGGWFFWKKPKPKPGDDLEEKVNNLGRVFQTEISTRSGSVSGAVVHGNGGSTSISTSSGSISISIHPVGVSGTDPLSTLKTTAGSGSQNIRILSPSSVPGYRTTTSAIRALRASHTTTGSGSISAIYPEEWTGQLHVALRGSGSIQARGSGLQVQQQGRHELFGWKGDDAEHGASIDITEMGSGSVHFQC</sequence>
<dbReference type="GeneID" id="25280814"/>
<feature type="region of interest" description="Disordered" evidence="1">
    <location>
        <begin position="1"/>
        <end position="22"/>
    </location>
</feature>
<dbReference type="STRING" id="1182545.A0A072PDN0"/>
<dbReference type="OrthoDB" id="3539644at2759"/>
<dbReference type="EMBL" id="AMGV01000004">
    <property type="protein sequence ID" value="KEF57971.1"/>
    <property type="molecule type" value="Genomic_DNA"/>
</dbReference>
<proteinExistence type="predicted"/>